<reference evidence="1 2" key="2">
    <citation type="journal article" date="2017" name="Front. Plant Sci.">
        <title>Gene Classification and Mining of Molecular Markers Useful in Red Clover (Trifolium pratense) Breeding.</title>
        <authorList>
            <person name="Istvanek J."/>
            <person name="Dluhosova J."/>
            <person name="Dluhos P."/>
            <person name="Patkova L."/>
            <person name="Nedelnik J."/>
            <person name="Repkova J."/>
        </authorList>
    </citation>
    <scope>NUCLEOTIDE SEQUENCE [LARGE SCALE GENOMIC DNA]</scope>
    <source>
        <strain evidence="2">cv. Tatra</strain>
        <tissue evidence="1">Young leaves</tissue>
    </source>
</reference>
<protein>
    <submittedName>
        <fullName evidence="1">Uncharacterized protein</fullName>
    </submittedName>
</protein>
<evidence type="ECO:0000313" key="1">
    <source>
        <dbReference type="EMBL" id="PNX69949.1"/>
    </source>
</evidence>
<name>A0A2K3KUJ3_TRIPR</name>
<evidence type="ECO:0000313" key="2">
    <source>
        <dbReference type="Proteomes" id="UP000236291"/>
    </source>
</evidence>
<sequence length="50" mass="5773">MKDELEKLKNVKAENDVIKEKLGLNFTVGLIVDDKREKLVKMLENELGDE</sequence>
<dbReference type="EMBL" id="ASHM01260998">
    <property type="protein sequence ID" value="PNX69949.1"/>
    <property type="molecule type" value="Genomic_DNA"/>
</dbReference>
<dbReference type="AlphaFoldDB" id="A0A2K3KUJ3"/>
<reference evidence="1 2" key="1">
    <citation type="journal article" date="2014" name="Am. J. Bot.">
        <title>Genome assembly and annotation for red clover (Trifolium pratense; Fabaceae).</title>
        <authorList>
            <person name="Istvanek J."/>
            <person name="Jaros M."/>
            <person name="Krenek A."/>
            <person name="Repkova J."/>
        </authorList>
    </citation>
    <scope>NUCLEOTIDE SEQUENCE [LARGE SCALE GENOMIC DNA]</scope>
    <source>
        <strain evidence="2">cv. Tatra</strain>
        <tissue evidence="1">Young leaves</tissue>
    </source>
</reference>
<feature type="non-terminal residue" evidence="1">
    <location>
        <position position="50"/>
    </location>
</feature>
<proteinExistence type="predicted"/>
<dbReference type="Proteomes" id="UP000236291">
    <property type="component" value="Unassembled WGS sequence"/>
</dbReference>
<organism evidence="1 2">
    <name type="scientific">Trifolium pratense</name>
    <name type="common">Red clover</name>
    <dbReference type="NCBI Taxonomy" id="57577"/>
    <lineage>
        <taxon>Eukaryota</taxon>
        <taxon>Viridiplantae</taxon>
        <taxon>Streptophyta</taxon>
        <taxon>Embryophyta</taxon>
        <taxon>Tracheophyta</taxon>
        <taxon>Spermatophyta</taxon>
        <taxon>Magnoliopsida</taxon>
        <taxon>eudicotyledons</taxon>
        <taxon>Gunneridae</taxon>
        <taxon>Pentapetalae</taxon>
        <taxon>rosids</taxon>
        <taxon>fabids</taxon>
        <taxon>Fabales</taxon>
        <taxon>Fabaceae</taxon>
        <taxon>Papilionoideae</taxon>
        <taxon>50 kb inversion clade</taxon>
        <taxon>NPAAA clade</taxon>
        <taxon>Hologalegina</taxon>
        <taxon>IRL clade</taxon>
        <taxon>Trifolieae</taxon>
        <taxon>Trifolium</taxon>
    </lineage>
</organism>
<accession>A0A2K3KUJ3</accession>
<comment type="caution">
    <text evidence="1">The sequence shown here is derived from an EMBL/GenBank/DDBJ whole genome shotgun (WGS) entry which is preliminary data.</text>
</comment>
<gene>
    <name evidence="1" type="ORF">L195_g064664</name>
</gene>